<keyword evidence="2" id="KW-0472">Membrane</keyword>
<feature type="coiled-coil region" evidence="1">
    <location>
        <begin position="93"/>
        <end position="218"/>
    </location>
</feature>
<evidence type="ECO:0000256" key="1">
    <source>
        <dbReference type="SAM" id="Coils"/>
    </source>
</evidence>
<dbReference type="Proteomes" id="UP000199421">
    <property type="component" value="Unassembled WGS sequence"/>
</dbReference>
<name>A0A1H7S4H9_OLID1</name>
<evidence type="ECO:0000313" key="3">
    <source>
        <dbReference type="EMBL" id="SEL67530.1"/>
    </source>
</evidence>
<dbReference type="EMBL" id="FOAF01000003">
    <property type="protein sequence ID" value="SEL67530.1"/>
    <property type="molecule type" value="Genomic_DNA"/>
</dbReference>
<accession>A0A1H7S4H9</accession>
<dbReference type="AlphaFoldDB" id="A0A1H7S4H9"/>
<reference evidence="4" key="1">
    <citation type="submission" date="2016-10" db="EMBL/GenBank/DDBJ databases">
        <authorList>
            <person name="Varghese N."/>
            <person name="Submissions S."/>
        </authorList>
    </citation>
    <scope>NUCLEOTIDE SEQUENCE [LARGE SCALE GENOMIC DNA]</scope>
    <source>
        <strain evidence="4">DSM 18733</strain>
    </source>
</reference>
<keyword evidence="4" id="KW-1185">Reference proteome</keyword>
<evidence type="ECO:0000313" key="4">
    <source>
        <dbReference type="Proteomes" id="UP000199421"/>
    </source>
</evidence>
<proteinExistence type="predicted"/>
<organism evidence="3 4">
    <name type="scientific">Olivibacter domesticus</name>
    <name type="common">Pseudosphingobacterium domesticum</name>
    <dbReference type="NCBI Taxonomy" id="407022"/>
    <lineage>
        <taxon>Bacteria</taxon>
        <taxon>Pseudomonadati</taxon>
        <taxon>Bacteroidota</taxon>
        <taxon>Sphingobacteriia</taxon>
        <taxon>Sphingobacteriales</taxon>
        <taxon>Sphingobacteriaceae</taxon>
        <taxon>Olivibacter</taxon>
    </lineage>
</organism>
<gene>
    <name evidence="3" type="ORF">SAMN05661044_03071</name>
</gene>
<keyword evidence="2" id="KW-0812">Transmembrane</keyword>
<evidence type="ECO:0000256" key="2">
    <source>
        <dbReference type="SAM" id="Phobius"/>
    </source>
</evidence>
<sequence length="344" mass="39394">MLEQFLLNGREPNVLKVEKMEENDVKYKRSFNGEITVNEQNKMNDGETPDKSKDTTKIYFFIVAIITLLATNVYFYVKYRNSDSQNVTILSEKSQMESELDRIEVELDRVTKENVKLTEDLKLAQESARIKIDELRTKLTQNELDRAEIERAQQQIIQLREAVSKYKKDIEKLKSENALLVSERDSLKVSANSAIAKADELESINHDLEQKVDVASALKISSINVNALRVHRSGKESSETRAKRTDKLKIDFNIADNPLAKKAIYEVYIRVIEPSGNLLIADNNIFEVDGIEMQYTEKTGIEFSNDGKLYSFEWKGFEEFKSGTYTIVLYTSKGTMGKATIRLS</sequence>
<feature type="transmembrane region" description="Helical" evidence="2">
    <location>
        <begin position="58"/>
        <end position="77"/>
    </location>
</feature>
<keyword evidence="1" id="KW-0175">Coiled coil</keyword>
<protein>
    <submittedName>
        <fullName evidence="3">Uncharacterized protein</fullName>
    </submittedName>
</protein>
<dbReference type="STRING" id="407022.SAMN05661044_03071"/>
<keyword evidence="2" id="KW-1133">Transmembrane helix</keyword>